<comment type="caution">
    <text evidence="1">The sequence shown here is derived from an EMBL/GenBank/DDBJ whole genome shotgun (WGS) entry which is preliminary data.</text>
</comment>
<proteinExistence type="predicted"/>
<dbReference type="EMBL" id="LCDF01000006">
    <property type="protein sequence ID" value="KKS48610.1"/>
    <property type="molecule type" value="Genomic_DNA"/>
</dbReference>
<evidence type="ECO:0000313" key="2">
    <source>
        <dbReference type="Proteomes" id="UP000034036"/>
    </source>
</evidence>
<dbReference type="AlphaFoldDB" id="A0A0G0ZIT1"/>
<accession>A0A0G0ZIT1</accession>
<evidence type="ECO:0000313" key="1">
    <source>
        <dbReference type="EMBL" id="KKS48610.1"/>
    </source>
</evidence>
<sequence>MRAADKKSVRVFADYEFPASRGSRLLSHIFGKMYAKWCVRQMLRGTLGYFAENNKNKLISDRIHRNNEAIEKLYQCPECGLHYGKKEKAEECEAWCREHHSCNLEITSQAIES</sequence>
<protein>
    <submittedName>
        <fullName evidence="1">Uncharacterized protein</fullName>
    </submittedName>
</protein>
<reference evidence="1 2" key="1">
    <citation type="journal article" date="2015" name="Nature">
        <title>rRNA introns, odd ribosomes, and small enigmatic genomes across a large radiation of phyla.</title>
        <authorList>
            <person name="Brown C.T."/>
            <person name="Hug L.A."/>
            <person name="Thomas B.C."/>
            <person name="Sharon I."/>
            <person name="Castelle C.J."/>
            <person name="Singh A."/>
            <person name="Wilkins M.J."/>
            <person name="Williams K.H."/>
            <person name="Banfield J.F."/>
        </authorList>
    </citation>
    <scope>NUCLEOTIDE SEQUENCE [LARGE SCALE GENOMIC DNA]</scope>
</reference>
<name>A0A0G0ZIT1_9BACT</name>
<organism evidence="1 2">
    <name type="scientific">Candidatus Giovannonibacteria bacterium GW2011_GWF2_42_19</name>
    <dbReference type="NCBI Taxonomy" id="1618659"/>
    <lineage>
        <taxon>Bacteria</taxon>
        <taxon>Candidatus Giovannoniibacteriota</taxon>
    </lineage>
</organism>
<dbReference type="STRING" id="1618659.UV11_C0006G0015"/>
<dbReference type="Proteomes" id="UP000034036">
    <property type="component" value="Unassembled WGS sequence"/>
</dbReference>
<gene>
    <name evidence="1" type="ORF">UV11_C0006G0015</name>
</gene>